<dbReference type="RefSeq" id="WP_110065435.1">
    <property type="nucleotide sequence ID" value="NZ_QGTW01000007.1"/>
</dbReference>
<dbReference type="AlphaFoldDB" id="A0A2V2ZTV0"/>
<evidence type="ECO:0000313" key="2">
    <source>
        <dbReference type="EMBL" id="PWW27799.1"/>
    </source>
</evidence>
<name>A0A2V2ZTV0_9BACI</name>
<dbReference type="Proteomes" id="UP000247150">
    <property type="component" value="Unassembled WGS sequence"/>
</dbReference>
<dbReference type="InterPro" id="IPR010724">
    <property type="entry name" value="RepA_N"/>
</dbReference>
<sequence length="152" mass="18046">MDNKLSISQQQFVKLPKIFKGHSVYKGLSDSSIILYSYGLDTLQISKQNDWFDHEKQEYYILYSIEKIMEDMNCSKPKAIRLRKELEKYGLWEMIHQGANKPTIIFIRELIHSQEPKKKLRYNVKPRNEPKPVNKTDMVTVNGKEIDYTEIF</sequence>
<gene>
    <name evidence="2" type="ORF">DFO73_107109</name>
</gene>
<protein>
    <submittedName>
        <fullName evidence="2">Replication initiator protein A</fullName>
    </submittedName>
</protein>
<feature type="domain" description="Replication initiator A N-terminal" evidence="1">
    <location>
        <begin position="11"/>
        <end position="86"/>
    </location>
</feature>
<proteinExistence type="predicted"/>
<evidence type="ECO:0000259" key="1">
    <source>
        <dbReference type="Pfam" id="PF06970"/>
    </source>
</evidence>
<organism evidence="2 3">
    <name type="scientific">Cytobacillus oceanisediminis</name>
    <dbReference type="NCBI Taxonomy" id="665099"/>
    <lineage>
        <taxon>Bacteria</taxon>
        <taxon>Bacillati</taxon>
        <taxon>Bacillota</taxon>
        <taxon>Bacilli</taxon>
        <taxon>Bacillales</taxon>
        <taxon>Bacillaceae</taxon>
        <taxon>Cytobacillus</taxon>
    </lineage>
</organism>
<dbReference type="EMBL" id="QGTW01000007">
    <property type="protein sequence ID" value="PWW27799.1"/>
    <property type="molecule type" value="Genomic_DNA"/>
</dbReference>
<accession>A0A2V2ZTV0</accession>
<evidence type="ECO:0000313" key="3">
    <source>
        <dbReference type="Proteomes" id="UP000247150"/>
    </source>
</evidence>
<dbReference type="Pfam" id="PF06970">
    <property type="entry name" value="RepA_N"/>
    <property type="match status" value="1"/>
</dbReference>
<reference evidence="2 3" key="1">
    <citation type="submission" date="2018-05" db="EMBL/GenBank/DDBJ databases">
        <title>Freshwater and sediment microbial communities from various areas in North America, analyzing microbe dynamics in response to fracking.</title>
        <authorList>
            <person name="Lamendella R."/>
        </authorList>
    </citation>
    <scope>NUCLEOTIDE SEQUENCE [LARGE SCALE GENOMIC DNA]</scope>
    <source>
        <strain evidence="2 3">15_TX</strain>
    </source>
</reference>
<comment type="caution">
    <text evidence="2">The sequence shown here is derived from an EMBL/GenBank/DDBJ whole genome shotgun (WGS) entry which is preliminary data.</text>
</comment>
<dbReference type="OrthoDB" id="1695311at2"/>